<accession>A0A9D7K277</accession>
<evidence type="ECO:0000313" key="1">
    <source>
        <dbReference type="EMBL" id="MBK8524431.1"/>
    </source>
</evidence>
<sequence>MGILTNIVAAEEDEVVAIGESLQPVDEWSGISLRDVGVAKIATLHCLLTGDLFDDAAAFYEPVYVSAAEGALVLRFADSIVERLLAMDEEALEAVASELMATEEFESSGWSEDEVLAMLDDLAKLAQLAESQGQAIFAWLHPFKT</sequence>
<evidence type="ECO:0000313" key="2">
    <source>
        <dbReference type="Proteomes" id="UP000886689"/>
    </source>
</evidence>
<dbReference type="AlphaFoldDB" id="A0A9D7K277"/>
<dbReference type="Proteomes" id="UP000886689">
    <property type="component" value="Unassembled WGS sequence"/>
</dbReference>
<protein>
    <submittedName>
        <fullName evidence="1">Uncharacterized protein</fullName>
    </submittedName>
</protein>
<gene>
    <name evidence="1" type="ORF">IPL58_10180</name>
</gene>
<reference evidence="1" key="1">
    <citation type="submission" date="2020-10" db="EMBL/GenBank/DDBJ databases">
        <title>Connecting structure to function with the recovery of over 1000 high-quality activated sludge metagenome-assembled genomes encoding full-length rRNA genes using long-read sequencing.</title>
        <authorList>
            <person name="Singleton C.M."/>
            <person name="Petriglieri F."/>
            <person name="Kristensen J.M."/>
            <person name="Kirkegaard R.H."/>
            <person name="Michaelsen T.Y."/>
            <person name="Andersen M.H."/>
            <person name="Karst S.M."/>
            <person name="Dueholm M.S."/>
            <person name="Nielsen P.H."/>
            <person name="Albertsen M."/>
        </authorList>
    </citation>
    <scope>NUCLEOTIDE SEQUENCE</scope>
    <source>
        <strain evidence="1">Hirt_18-Q3-R61-65_BATAC.395</strain>
    </source>
</reference>
<proteinExistence type="predicted"/>
<name>A0A9D7K277_9PROT</name>
<dbReference type="EMBL" id="JADJUC010000010">
    <property type="protein sequence ID" value="MBK8524431.1"/>
    <property type="molecule type" value="Genomic_DNA"/>
</dbReference>
<organism evidence="1 2">
    <name type="scientific">Candidatus Proximibacter danicus</name>
    <dbReference type="NCBI Taxonomy" id="2954365"/>
    <lineage>
        <taxon>Bacteria</taxon>
        <taxon>Pseudomonadati</taxon>
        <taxon>Pseudomonadota</taxon>
        <taxon>Betaproteobacteria</taxon>
        <taxon>Candidatus Proximibacter</taxon>
    </lineage>
</organism>
<comment type="caution">
    <text evidence="1">The sequence shown here is derived from an EMBL/GenBank/DDBJ whole genome shotgun (WGS) entry which is preliminary data.</text>
</comment>